<dbReference type="AlphaFoldDB" id="A0A8C3U203"/>
<dbReference type="PANTHER" id="PTHR21538">
    <property type="entry name" value="ANILLIN/RHOTEKIN RTKN"/>
    <property type="match status" value="1"/>
</dbReference>
<dbReference type="InterPro" id="IPR012966">
    <property type="entry name" value="AHD"/>
</dbReference>
<keyword evidence="4" id="KW-1185">Reference proteome</keyword>
<dbReference type="PANTHER" id="PTHR21538:SF19">
    <property type="entry name" value="RHOTEKIN"/>
    <property type="match status" value="1"/>
</dbReference>
<sequence length="601" mass="63800">MCGCSWDPIRAGLGPPNQCGDPSPCWHRLCMAGTPGGSVGRGSPMPGRFPNPTFPPKPQMWEEPELLQRALERALRVREGARRLLPACSRPEQALETTKTLVLCDARVVAAGGELQRRQEARLRGARRPSDAGPGVERVPCRGTVCISDLRIPLMWKDTEYFRNKGELHRCAVFLLLQVGAEIHDTPTVLVDRTLTDICFEGAVLFSEAGPDFELKVELYSAGLPGAGAQGSTPKKLATRLSTSLGRSSGRRARAAMEGGPGSPPGTGGTGLLAHAALSLAQVHDGFRTHDLVIAADEQSPCWVPLYGRMCCRLAARPSCMDTPAATGTLRLQGDTAGLEVVRGFWGALGSLGSLGRWAQGVPVPQDTRVRAVEPGGRGQPPGVAVTNRLGGEEVTHALLAESAAEAQRWLQAFGQHLYDLGEPGLLGSLTPTWGNPDYPCGTLHIPVGIQIIPVGPCTSLWESQLSLCDPAHHCGNPNYLYGTLHIPVGNPIILVGIQIIPVGPCTPLQDPAHPCGILHIPVGPPSPVGPPHPCGTPTLTGSPSPQDPQPSRTPILRPPHSRDTPIQWDTHPSRSTWVLGGCVPCPPHCPCPHSPVEAVL</sequence>
<evidence type="ECO:0000259" key="2">
    <source>
        <dbReference type="Pfam" id="PF08174"/>
    </source>
</evidence>
<dbReference type="GO" id="GO:0031106">
    <property type="term" value="P:septin ring organization"/>
    <property type="evidence" value="ECO:0007669"/>
    <property type="project" value="TreeGrafter"/>
</dbReference>
<dbReference type="GO" id="GO:0005095">
    <property type="term" value="F:GTPase inhibitor activity"/>
    <property type="evidence" value="ECO:0007669"/>
    <property type="project" value="TreeGrafter"/>
</dbReference>
<dbReference type="GO" id="GO:0000281">
    <property type="term" value="P:mitotic cytokinesis"/>
    <property type="evidence" value="ECO:0007669"/>
    <property type="project" value="TreeGrafter"/>
</dbReference>
<dbReference type="Proteomes" id="UP000694563">
    <property type="component" value="Chromosome 5"/>
</dbReference>
<dbReference type="GO" id="GO:0005826">
    <property type="term" value="C:actomyosin contractile ring"/>
    <property type="evidence" value="ECO:0007669"/>
    <property type="project" value="TreeGrafter"/>
</dbReference>
<reference evidence="3" key="1">
    <citation type="submission" date="2020-10" db="EMBL/GenBank/DDBJ databases">
        <title>Catharus ustulatus (Swainson's thrush) genome, bCatUst1, primary haplotype v2.</title>
        <authorList>
            <person name="Delmore K."/>
            <person name="Vafadar M."/>
            <person name="Formenti G."/>
            <person name="Chow W."/>
            <person name="Pelan S."/>
            <person name="Howe K."/>
            <person name="Rhie A."/>
            <person name="Mountcastle J."/>
            <person name="Haase B."/>
            <person name="Fedrigo O."/>
            <person name="Jarvis E.D."/>
        </authorList>
    </citation>
    <scope>NUCLEOTIDE SEQUENCE [LARGE SCALE GENOMIC DNA]</scope>
</reference>
<feature type="domain" description="Anillin homology" evidence="2">
    <location>
        <begin position="141"/>
        <end position="282"/>
    </location>
</feature>
<dbReference type="Pfam" id="PF08174">
    <property type="entry name" value="Anillin"/>
    <property type="match status" value="1"/>
</dbReference>
<evidence type="ECO:0000313" key="4">
    <source>
        <dbReference type="Proteomes" id="UP000694563"/>
    </source>
</evidence>
<reference evidence="3" key="3">
    <citation type="submission" date="2025-09" db="UniProtKB">
        <authorList>
            <consortium name="Ensembl"/>
        </authorList>
    </citation>
    <scope>IDENTIFICATION</scope>
</reference>
<evidence type="ECO:0000313" key="3">
    <source>
        <dbReference type="Ensembl" id="ENSCUSP00005008078.1"/>
    </source>
</evidence>
<feature type="region of interest" description="Disordered" evidence="1">
    <location>
        <begin position="242"/>
        <end position="266"/>
    </location>
</feature>
<feature type="region of interest" description="Disordered" evidence="1">
    <location>
        <begin position="530"/>
        <end position="571"/>
    </location>
</feature>
<name>A0A8C3U203_CATUS</name>
<protein>
    <submittedName>
        <fullName evidence="3">Rhotekin</fullName>
    </submittedName>
</protein>
<dbReference type="InterPro" id="IPR051364">
    <property type="entry name" value="Cytokinesis/Rho-signaling"/>
</dbReference>
<evidence type="ECO:0000256" key="1">
    <source>
        <dbReference type="SAM" id="MobiDB-lite"/>
    </source>
</evidence>
<dbReference type="GO" id="GO:0000915">
    <property type="term" value="P:actomyosin contractile ring assembly"/>
    <property type="evidence" value="ECO:0007669"/>
    <property type="project" value="TreeGrafter"/>
</dbReference>
<dbReference type="Ensembl" id="ENSCUST00005008421.1">
    <property type="protein sequence ID" value="ENSCUSP00005008078.1"/>
    <property type="gene ID" value="ENSCUSG00005005024.1"/>
</dbReference>
<feature type="compositionally biased region" description="Polar residues" evidence="1">
    <location>
        <begin position="540"/>
        <end position="553"/>
    </location>
</feature>
<proteinExistence type="predicted"/>
<organism evidence="3 4">
    <name type="scientific">Catharus ustulatus</name>
    <name type="common">Russet-backed thrush</name>
    <name type="synonym">Hylocichla ustulatus</name>
    <dbReference type="NCBI Taxonomy" id="91951"/>
    <lineage>
        <taxon>Eukaryota</taxon>
        <taxon>Metazoa</taxon>
        <taxon>Chordata</taxon>
        <taxon>Craniata</taxon>
        <taxon>Vertebrata</taxon>
        <taxon>Euteleostomi</taxon>
        <taxon>Archelosauria</taxon>
        <taxon>Archosauria</taxon>
        <taxon>Dinosauria</taxon>
        <taxon>Saurischia</taxon>
        <taxon>Theropoda</taxon>
        <taxon>Coelurosauria</taxon>
        <taxon>Aves</taxon>
        <taxon>Neognathae</taxon>
        <taxon>Neoaves</taxon>
        <taxon>Telluraves</taxon>
        <taxon>Australaves</taxon>
        <taxon>Passeriformes</taxon>
        <taxon>Turdidae</taxon>
        <taxon>Catharus</taxon>
    </lineage>
</organism>
<reference evidence="3" key="2">
    <citation type="submission" date="2025-08" db="UniProtKB">
        <authorList>
            <consortium name="Ensembl"/>
        </authorList>
    </citation>
    <scope>IDENTIFICATION</scope>
</reference>
<accession>A0A8C3U203</accession>